<protein>
    <submittedName>
        <fullName evidence="6">ABC transporter ATP-binding protein</fullName>
    </submittedName>
</protein>
<evidence type="ECO:0000313" key="6">
    <source>
        <dbReference type="EMBL" id="MBJ6802782.1"/>
    </source>
</evidence>
<comment type="similarity">
    <text evidence="1">Belongs to the ABC transporter superfamily.</text>
</comment>
<keyword evidence="7" id="KW-1185">Reference proteome</keyword>
<proteinExistence type="inferred from homology"/>
<feature type="domain" description="ABC transporter" evidence="5">
    <location>
        <begin position="6"/>
        <end position="237"/>
    </location>
</feature>
<dbReference type="CDD" id="cd03225">
    <property type="entry name" value="ABC_cobalt_CbiO_domain1"/>
    <property type="match status" value="2"/>
</dbReference>
<evidence type="ECO:0000313" key="7">
    <source>
        <dbReference type="Proteomes" id="UP000641025"/>
    </source>
</evidence>
<evidence type="ECO:0000256" key="2">
    <source>
        <dbReference type="ARBA" id="ARBA00022448"/>
    </source>
</evidence>
<dbReference type="InterPro" id="IPR003439">
    <property type="entry name" value="ABC_transporter-like_ATP-bd"/>
</dbReference>
<dbReference type="InterPro" id="IPR050095">
    <property type="entry name" value="ECF_ABC_transporter_ATP-bd"/>
</dbReference>
<organism evidence="6 7">
    <name type="scientific">Geomonas propionica</name>
    <dbReference type="NCBI Taxonomy" id="2798582"/>
    <lineage>
        <taxon>Bacteria</taxon>
        <taxon>Pseudomonadati</taxon>
        <taxon>Thermodesulfobacteriota</taxon>
        <taxon>Desulfuromonadia</taxon>
        <taxon>Geobacterales</taxon>
        <taxon>Geobacteraceae</taxon>
        <taxon>Geomonas</taxon>
    </lineage>
</organism>
<accession>A0ABS0YXT4</accession>
<dbReference type="SMART" id="SM00382">
    <property type="entry name" value="AAA"/>
    <property type="match status" value="2"/>
</dbReference>
<dbReference type="RefSeq" id="WP_199397252.1">
    <property type="nucleotide sequence ID" value="NZ_JAEMHK010000027.1"/>
</dbReference>
<evidence type="ECO:0000256" key="4">
    <source>
        <dbReference type="ARBA" id="ARBA00022840"/>
    </source>
</evidence>
<dbReference type="PROSITE" id="PS00211">
    <property type="entry name" value="ABC_TRANSPORTER_1"/>
    <property type="match status" value="1"/>
</dbReference>
<comment type="caution">
    <text evidence="6">The sequence shown here is derived from an EMBL/GenBank/DDBJ whole genome shotgun (WGS) entry which is preliminary data.</text>
</comment>
<dbReference type="Pfam" id="PF00005">
    <property type="entry name" value="ABC_tran"/>
    <property type="match status" value="2"/>
</dbReference>
<evidence type="ECO:0000259" key="5">
    <source>
        <dbReference type="PROSITE" id="PS50893"/>
    </source>
</evidence>
<sequence length="463" mass="50241">MHDTILDIEDFGFTYHGAAESSLTGISAQVRCGEFVCLTGDSGCGKSTLLLGIMGLLRGGRGVGTIRVTPSDVDDRAPAAGIVFQTAESQILCSTVAEEVAFGPENLCVPADEIALRVREGLASVGLTGEERRSVERFSAGQKQRLAVASVLAMRPGLLLLDEPTSQLDVQGKEELVAVFTELKRRGHTIVMAEHDPRPFEALVDRYLKLERGRLVGSDRVPPDPVRYRPKAFLLPYSSTLYGTRPVLDVQGLDLSYPETGEVLKKAQLRVSRGERVHLFGCNGAGKSSLLRCLAGLIRPDAGRIWVAGKESPGPGDLRGQVGVLFQNPARQLFAETVREEVAFALQRLAYPVEEVDRVVAEALSFCGIAHLADRAPLTLSFGEQHRVALAAVVAPRPTLLLLDEPFAGLDFPQRLSLLALLARMPIRYGTTVLIVSHDELPDRRWADRSLRLQGGEIAETAP</sequence>
<dbReference type="InterPro" id="IPR015856">
    <property type="entry name" value="ABC_transpr_CbiO/EcfA_su"/>
</dbReference>
<dbReference type="Proteomes" id="UP000641025">
    <property type="component" value="Unassembled WGS sequence"/>
</dbReference>
<dbReference type="InterPro" id="IPR003593">
    <property type="entry name" value="AAA+_ATPase"/>
</dbReference>
<dbReference type="GO" id="GO:0005524">
    <property type="term" value="F:ATP binding"/>
    <property type="evidence" value="ECO:0007669"/>
    <property type="project" value="UniProtKB-KW"/>
</dbReference>
<dbReference type="PANTHER" id="PTHR43553:SF24">
    <property type="entry name" value="ENERGY-COUPLING FACTOR TRANSPORTER ATP-BINDING PROTEIN ECFA1"/>
    <property type="match status" value="1"/>
</dbReference>
<feature type="domain" description="ABC transporter" evidence="5">
    <location>
        <begin position="248"/>
        <end position="463"/>
    </location>
</feature>
<reference evidence="6 7" key="1">
    <citation type="submission" date="2020-12" db="EMBL/GenBank/DDBJ databases">
        <title>Geomonas sp. Red259, isolated from paddy soil.</title>
        <authorList>
            <person name="Xu Z."/>
            <person name="Zhang Z."/>
            <person name="Masuda Y."/>
            <person name="Itoh H."/>
            <person name="Senoo K."/>
        </authorList>
    </citation>
    <scope>NUCLEOTIDE SEQUENCE [LARGE SCALE GENOMIC DNA]</scope>
    <source>
        <strain evidence="6 7">Red259</strain>
    </source>
</reference>
<dbReference type="InterPro" id="IPR027417">
    <property type="entry name" value="P-loop_NTPase"/>
</dbReference>
<gene>
    <name evidence="6" type="ORF">JFN90_21840</name>
</gene>
<dbReference type="InterPro" id="IPR017871">
    <property type="entry name" value="ABC_transporter-like_CS"/>
</dbReference>
<keyword evidence="3" id="KW-0547">Nucleotide-binding</keyword>
<keyword evidence="4 6" id="KW-0067">ATP-binding</keyword>
<dbReference type="PANTHER" id="PTHR43553">
    <property type="entry name" value="HEAVY METAL TRANSPORTER"/>
    <property type="match status" value="1"/>
</dbReference>
<evidence type="ECO:0000256" key="1">
    <source>
        <dbReference type="ARBA" id="ARBA00005417"/>
    </source>
</evidence>
<dbReference type="SUPFAM" id="SSF52540">
    <property type="entry name" value="P-loop containing nucleoside triphosphate hydrolases"/>
    <property type="match status" value="2"/>
</dbReference>
<dbReference type="EMBL" id="JAEMHK010000027">
    <property type="protein sequence ID" value="MBJ6802782.1"/>
    <property type="molecule type" value="Genomic_DNA"/>
</dbReference>
<dbReference type="PROSITE" id="PS50893">
    <property type="entry name" value="ABC_TRANSPORTER_2"/>
    <property type="match status" value="2"/>
</dbReference>
<keyword evidence="2" id="KW-0813">Transport</keyword>
<name>A0ABS0YXT4_9BACT</name>
<evidence type="ECO:0000256" key="3">
    <source>
        <dbReference type="ARBA" id="ARBA00022741"/>
    </source>
</evidence>
<dbReference type="Gene3D" id="3.40.50.300">
    <property type="entry name" value="P-loop containing nucleotide triphosphate hydrolases"/>
    <property type="match status" value="2"/>
</dbReference>